<protein>
    <submittedName>
        <fullName evidence="1">Fructose-bisphosphate aldolase</fullName>
        <ecNumber evidence="1">4.1.2.13</ecNumber>
    </submittedName>
</protein>
<organism evidence="1 2">
    <name type="scientific">Roseibium aggregatum (strain ATCC 25650 / DSM 13394 / JCM 20685 / NBRC 16684 / NCIMB 2208 / IAM 12614 / B1)</name>
    <name type="common">Stappia aggregata</name>
    <dbReference type="NCBI Taxonomy" id="384765"/>
    <lineage>
        <taxon>Bacteria</taxon>
        <taxon>Pseudomonadati</taxon>
        <taxon>Pseudomonadota</taxon>
        <taxon>Alphaproteobacteria</taxon>
        <taxon>Hyphomicrobiales</taxon>
        <taxon>Stappiaceae</taxon>
        <taxon>Roseibium</taxon>
    </lineage>
</organism>
<evidence type="ECO:0000313" key="2">
    <source>
        <dbReference type="Proteomes" id="UP000004848"/>
    </source>
</evidence>
<dbReference type="AlphaFoldDB" id="A0NNF6"/>
<evidence type="ECO:0000313" key="1">
    <source>
        <dbReference type="EMBL" id="EAV45687.1"/>
    </source>
</evidence>
<dbReference type="Proteomes" id="UP000004848">
    <property type="component" value="Unassembled WGS sequence"/>
</dbReference>
<name>A0NNF6_ROSAI</name>
<proteinExistence type="predicted"/>
<dbReference type="GO" id="GO:0004332">
    <property type="term" value="F:fructose-bisphosphate aldolase activity"/>
    <property type="evidence" value="ECO:0007669"/>
    <property type="project" value="UniProtKB-EC"/>
</dbReference>
<sequence length="43" mass="4734">MRISLALELGMNVVEVRQETDFGQIRSSVRDPAETFANIGSPV</sequence>
<dbReference type="EMBL" id="AAUW01000002">
    <property type="protein sequence ID" value="EAV45687.1"/>
    <property type="molecule type" value="Genomic_DNA"/>
</dbReference>
<dbReference type="EC" id="4.1.2.13" evidence="1"/>
<accession>A0NNF6</accession>
<gene>
    <name evidence="1" type="ORF">SIAM614_23747</name>
</gene>
<comment type="caution">
    <text evidence="1">The sequence shown here is derived from an EMBL/GenBank/DDBJ whole genome shotgun (WGS) entry which is preliminary data.</text>
</comment>
<reference evidence="1 2" key="1">
    <citation type="submission" date="2006-05" db="EMBL/GenBank/DDBJ databases">
        <authorList>
            <person name="King G."/>
            <person name="Ferriera S."/>
            <person name="Johnson J."/>
            <person name="Kravitz S."/>
            <person name="Beeson K."/>
            <person name="Sutton G."/>
            <person name="Rogers Y.-H."/>
            <person name="Friedman R."/>
            <person name="Frazier M."/>
            <person name="Venter J.C."/>
        </authorList>
    </citation>
    <scope>NUCLEOTIDE SEQUENCE [LARGE SCALE GENOMIC DNA]</scope>
    <source>
        <strain evidence="2">ATCC 25650 / DSM 13394 / JCM 20685 / NBRC 16684 / NCIMB 2208 / IAM 12614 / B1</strain>
    </source>
</reference>
<keyword evidence="1" id="KW-0456">Lyase</keyword>